<comment type="caution">
    <text evidence="1">The sequence shown here is derived from an EMBL/GenBank/DDBJ whole genome shotgun (WGS) entry which is preliminary data.</text>
</comment>
<evidence type="ECO:0000313" key="2">
    <source>
        <dbReference type="Proteomes" id="UP000050326"/>
    </source>
</evidence>
<name>A0A0N8NSL1_9CLOT</name>
<organism evidence="1 2">
    <name type="scientific">Oxobacter pfennigii</name>
    <dbReference type="NCBI Taxonomy" id="36849"/>
    <lineage>
        <taxon>Bacteria</taxon>
        <taxon>Bacillati</taxon>
        <taxon>Bacillota</taxon>
        <taxon>Clostridia</taxon>
        <taxon>Eubacteriales</taxon>
        <taxon>Clostridiaceae</taxon>
        <taxon>Oxobacter</taxon>
    </lineage>
</organism>
<dbReference type="EMBL" id="LKET01000068">
    <property type="protein sequence ID" value="KPU42336.1"/>
    <property type="molecule type" value="Genomic_DNA"/>
</dbReference>
<dbReference type="PATRIC" id="fig|36849.3.peg.4357"/>
<protein>
    <submittedName>
        <fullName evidence="1">Membrane dipeptidase (Peptidase family M19)</fullName>
    </submittedName>
</protein>
<dbReference type="PANTHER" id="PTHR10443">
    <property type="entry name" value="MICROSOMAL DIPEPTIDASE"/>
    <property type="match status" value="1"/>
</dbReference>
<dbReference type="PROSITE" id="PS51365">
    <property type="entry name" value="RENAL_DIPEPTIDASE_2"/>
    <property type="match status" value="1"/>
</dbReference>
<dbReference type="GO" id="GO:0006508">
    <property type="term" value="P:proteolysis"/>
    <property type="evidence" value="ECO:0007669"/>
    <property type="project" value="InterPro"/>
</dbReference>
<dbReference type="InterPro" id="IPR032466">
    <property type="entry name" value="Metal_Hydrolase"/>
</dbReference>
<dbReference type="RefSeq" id="WP_242854469.1">
    <property type="nucleotide sequence ID" value="NZ_LKET01000068.1"/>
</dbReference>
<accession>A0A0N8NSL1</accession>
<dbReference type="Proteomes" id="UP000050326">
    <property type="component" value="Unassembled WGS sequence"/>
</dbReference>
<proteinExistence type="predicted"/>
<evidence type="ECO:0000313" key="1">
    <source>
        <dbReference type="EMBL" id="KPU42336.1"/>
    </source>
</evidence>
<dbReference type="STRING" id="36849.OXPF_41210"/>
<gene>
    <name evidence="1" type="ORF">OXPF_41210</name>
</gene>
<dbReference type="Pfam" id="PF01244">
    <property type="entry name" value="Peptidase_M19"/>
    <property type="match status" value="1"/>
</dbReference>
<keyword evidence="2" id="KW-1185">Reference proteome</keyword>
<dbReference type="Gene3D" id="3.20.20.140">
    <property type="entry name" value="Metal-dependent hydrolases"/>
    <property type="match status" value="1"/>
</dbReference>
<dbReference type="GO" id="GO:0070573">
    <property type="term" value="F:metallodipeptidase activity"/>
    <property type="evidence" value="ECO:0007669"/>
    <property type="project" value="InterPro"/>
</dbReference>
<reference evidence="1 2" key="1">
    <citation type="submission" date="2015-09" db="EMBL/GenBank/DDBJ databases">
        <title>Genome sequence of Oxobacter pfennigii DSM 3222.</title>
        <authorList>
            <person name="Poehlein A."/>
            <person name="Bengelsdorf F.R."/>
            <person name="Schiel-Bengelsdorf B."/>
            <person name="Duerre P."/>
            <person name="Daniel R."/>
        </authorList>
    </citation>
    <scope>NUCLEOTIDE SEQUENCE [LARGE SCALE GENOMIC DNA]</scope>
    <source>
        <strain evidence="1 2">DSM 3222</strain>
    </source>
</reference>
<dbReference type="PANTHER" id="PTHR10443:SF12">
    <property type="entry name" value="DIPEPTIDASE"/>
    <property type="match status" value="1"/>
</dbReference>
<sequence>MVMKKAYKGYKAYEYLEKGVDYKEFKMPKAIGRVPEYYVPLTDEQEKRLLEVVDKSIIISLHDHPVFFPEDMSQVFEYNREGRQIAAYEALSKSYLDVVFDNFMDGTCTIGSKAGWKWNDVLHDLGMRLCDLAHQDFVIRAEKVDDIIKAYKEGKIALVPTIEGAAMLENEVERVEILYGFGVRLMGITYSEANSLGSGLKEKNDGGLTALGYKVVERMNKVGMAIDCSHVGDKTTIDIINASTKPVIISHCGSRDLWNSRRLKPDDLLKACADKGGVIGIEAAPHTTLTLKNREHTIDSFMEHFEHLVDVIGIDHLAFGPDTLYGDHVGLHHAFASNLSIKSSHEGTADFEEVEYVKGLENPTEASINIVRWLVKHNYSDEDIAKVLGGNIIRALKDNWY</sequence>
<dbReference type="AlphaFoldDB" id="A0A0N8NSL1"/>
<dbReference type="InterPro" id="IPR008257">
    <property type="entry name" value="Pept_M19"/>
</dbReference>
<dbReference type="SUPFAM" id="SSF51556">
    <property type="entry name" value="Metallo-dependent hydrolases"/>
    <property type="match status" value="1"/>
</dbReference>